<protein>
    <recommendedName>
        <fullName evidence="3">Carrier domain-containing protein</fullName>
    </recommendedName>
</protein>
<dbReference type="InterPro" id="IPR042099">
    <property type="entry name" value="ANL_N_sf"/>
</dbReference>
<reference evidence="4 5" key="1">
    <citation type="submission" date="2018-08" db="EMBL/GenBank/DDBJ databases">
        <title>A genome reference for cultivated species of the human gut microbiota.</title>
        <authorList>
            <person name="Zou Y."/>
            <person name="Xue W."/>
            <person name="Luo G."/>
        </authorList>
    </citation>
    <scope>NUCLEOTIDE SEQUENCE [LARGE SCALE GENOMIC DNA]</scope>
    <source>
        <strain evidence="4 5">AF37-2AT</strain>
    </source>
</reference>
<evidence type="ECO:0000256" key="1">
    <source>
        <dbReference type="ARBA" id="ARBA00022450"/>
    </source>
</evidence>
<comment type="caution">
    <text evidence="4">The sequence shown here is derived from an EMBL/GenBank/DDBJ whole genome shotgun (WGS) entry which is preliminary data.</text>
</comment>
<evidence type="ECO:0000313" key="5">
    <source>
        <dbReference type="Proteomes" id="UP000261080"/>
    </source>
</evidence>
<evidence type="ECO:0000256" key="2">
    <source>
        <dbReference type="ARBA" id="ARBA00022553"/>
    </source>
</evidence>
<keyword evidence="5" id="KW-1185">Reference proteome</keyword>
<organism evidence="4 5">
    <name type="scientific">Sellimonas intestinalis</name>
    <dbReference type="NCBI Taxonomy" id="1653434"/>
    <lineage>
        <taxon>Bacteria</taxon>
        <taxon>Bacillati</taxon>
        <taxon>Bacillota</taxon>
        <taxon>Clostridia</taxon>
        <taxon>Lachnospirales</taxon>
        <taxon>Lachnospiraceae</taxon>
        <taxon>Sellimonas</taxon>
    </lineage>
</organism>
<dbReference type="PROSITE" id="PS50075">
    <property type="entry name" value="CARRIER"/>
    <property type="match status" value="1"/>
</dbReference>
<keyword evidence="1" id="KW-0596">Phosphopantetheine</keyword>
<dbReference type="PANTHER" id="PTHR44845">
    <property type="entry name" value="CARRIER DOMAIN-CONTAINING PROTEIN"/>
    <property type="match status" value="1"/>
</dbReference>
<dbReference type="Gene3D" id="3.30.300.30">
    <property type="match status" value="1"/>
</dbReference>
<evidence type="ECO:0000259" key="3">
    <source>
        <dbReference type="PROSITE" id="PS50075"/>
    </source>
</evidence>
<dbReference type="InterPro" id="IPR000873">
    <property type="entry name" value="AMP-dep_synth/lig_dom"/>
</dbReference>
<dbReference type="GeneID" id="97193281"/>
<dbReference type="AlphaFoldDB" id="A0A3E3K126"/>
<dbReference type="InterPro" id="IPR045851">
    <property type="entry name" value="AMP-bd_C_sf"/>
</dbReference>
<accession>A0A3E3K126</accession>
<name>A0A3E3K126_9FIRM</name>
<dbReference type="Gene3D" id="1.10.1200.10">
    <property type="entry name" value="ACP-like"/>
    <property type="match status" value="1"/>
</dbReference>
<dbReference type="PANTHER" id="PTHR44845:SF7">
    <property type="entry name" value="PLIPASTATIN SYNTHASE SUBUNIT D"/>
    <property type="match status" value="1"/>
</dbReference>
<gene>
    <name evidence="4" type="ORF">DW016_10160</name>
</gene>
<sequence length="573" mass="65922">MRNSLYTNFYESVKRYPDRVAICTEQKQLSYLELNNRVIAIATNLKNYIDDTQSAVGILLSRSPDLIASILAVNMLGISYVPLDVTMPEDRIHYIIQDSDISVLITDESNKEHFHGKTTVQIEKLCETKKSYIEPQSGKYVYRIYTSGSTGNPKGVVITNHSILNFFDGLDEAIDLKDVSRMLCLTTVSFDIFVLEAFYALHCGLSIVLTADGIESNPKMISYYIEKYCADVIQMTPSRLRMLREYDKNLTCLSKVKVLLVGGEVFPSDLLHELQNKTSAKIYNMYGPTEATVWCFIADLTESNRVHIGQPMKNVSYKLVGDTEDTGELYISGECLAEKYYNNQELTDEKFIFSSDGKVRYYKSGDFCKRNSYGELECIGRLDNQIKIRGYRVEIEEVENTICSYDSELQCICFPEGDHGLICYYVYENKLDQTELKSFLSKKLPAYMIPFKFVQITELKYTINGKIDRKFLKSHIQELTVMPENITEKVVVENPEFEKLARIFHQLNNQYNEISLNTSLQEMGINSIDFISLIVKVEDEFNIIFEDDKLDMTKFPDILSLFSYIQQQTNKTR</sequence>
<dbReference type="SUPFAM" id="SSF56801">
    <property type="entry name" value="Acetyl-CoA synthetase-like"/>
    <property type="match status" value="1"/>
</dbReference>
<proteinExistence type="predicted"/>
<dbReference type="Pfam" id="PF00501">
    <property type="entry name" value="AMP-binding"/>
    <property type="match status" value="1"/>
</dbReference>
<dbReference type="Gene3D" id="3.40.50.12780">
    <property type="entry name" value="N-terminal domain of ligase-like"/>
    <property type="match status" value="1"/>
</dbReference>
<dbReference type="EMBL" id="QVLX01000005">
    <property type="protein sequence ID" value="RGE86419.1"/>
    <property type="molecule type" value="Genomic_DNA"/>
</dbReference>
<dbReference type="InterPro" id="IPR036736">
    <property type="entry name" value="ACP-like_sf"/>
</dbReference>
<dbReference type="InterPro" id="IPR009081">
    <property type="entry name" value="PP-bd_ACP"/>
</dbReference>
<dbReference type="SUPFAM" id="SSF47336">
    <property type="entry name" value="ACP-like"/>
    <property type="match status" value="1"/>
</dbReference>
<dbReference type="Proteomes" id="UP000261080">
    <property type="component" value="Unassembled WGS sequence"/>
</dbReference>
<dbReference type="CDD" id="cd05930">
    <property type="entry name" value="A_NRPS"/>
    <property type="match status" value="1"/>
</dbReference>
<feature type="domain" description="Carrier" evidence="3">
    <location>
        <begin position="491"/>
        <end position="569"/>
    </location>
</feature>
<dbReference type="RefSeq" id="WP_053768788.1">
    <property type="nucleotide sequence ID" value="NZ_CP094681.1"/>
</dbReference>
<dbReference type="Pfam" id="PF00550">
    <property type="entry name" value="PP-binding"/>
    <property type="match status" value="1"/>
</dbReference>
<keyword evidence="2" id="KW-0597">Phosphoprotein</keyword>
<evidence type="ECO:0000313" key="4">
    <source>
        <dbReference type="EMBL" id="RGE86419.1"/>
    </source>
</evidence>